<evidence type="ECO:0000313" key="1">
    <source>
        <dbReference type="EMBL" id="CAG7716650.1"/>
    </source>
</evidence>
<accession>A0A8J2JAH6</accession>
<feature type="non-terminal residue" evidence="1">
    <location>
        <position position="1"/>
    </location>
</feature>
<comment type="caution">
    <text evidence="1">The sequence shown here is derived from an EMBL/GenBank/DDBJ whole genome shotgun (WGS) entry which is preliminary data.</text>
</comment>
<reference evidence="1" key="1">
    <citation type="submission" date="2021-06" db="EMBL/GenBank/DDBJ databases">
        <authorList>
            <person name="Hodson N. C."/>
            <person name="Mongue J. A."/>
            <person name="Jaron S. K."/>
        </authorList>
    </citation>
    <scope>NUCLEOTIDE SEQUENCE</scope>
</reference>
<dbReference type="Proteomes" id="UP000708208">
    <property type="component" value="Unassembled WGS sequence"/>
</dbReference>
<name>A0A8J2JAH6_9HEXA</name>
<dbReference type="OrthoDB" id="6134459at2759"/>
<dbReference type="EMBL" id="CAJVCH010040145">
    <property type="protein sequence ID" value="CAG7716650.1"/>
    <property type="molecule type" value="Genomic_DNA"/>
</dbReference>
<gene>
    <name evidence="1" type="ORF">AFUS01_LOCUS6148</name>
</gene>
<protein>
    <submittedName>
        <fullName evidence="1">Uncharacterized protein</fullName>
    </submittedName>
</protein>
<organism evidence="1 2">
    <name type="scientific">Allacma fusca</name>
    <dbReference type="NCBI Taxonomy" id="39272"/>
    <lineage>
        <taxon>Eukaryota</taxon>
        <taxon>Metazoa</taxon>
        <taxon>Ecdysozoa</taxon>
        <taxon>Arthropoda</taxon>
        <taxon>Hexapoda</taxon>
        <taxon>Collembola</taxon>
        <taxon>Symphypleona</taxon>
        <taxon>Sminthuridae</taxon>
        <taxon>Allacma</taxon>
    </lineage>
</organism>
<keyword evidence="2" id="KW-1185">Reference proteome</keyword>
<proteinExistence type="predicted"/>
<evidence type="ECO:0000313" key="2">
    <source>
        <dbReference type="Proteomes" id="UP000708208"/>
    </source>
</evidence>
<dbReference type="AlphaFoldDB" id="A0A8J2JAH6"/>
<sequence>MGTTTRSFGCVAIAVVRHFAYMSQHCWLTMICLNL</sequence>